<proteinExistence type="inferred from homology"/>
<accession>A0A3R6BES8</accession>
<evidence type="ECO:0000256" key="8">
    <source>
        <dbReference type="ARBA" id="ARBA00023235"/>
    </source>
</evidence>
<dbReference type="SUPFAM" id="SSF51366">
    <property type="entry name" value="Ribulose-phoshate binding barrel"/>
    <property type="match status" value="1"/>
</dbReference>
<comment type="similarity">
    <text evidence="9">Belongs to the TrpF family.</text>
</comment>
<dbReference type="RefSeq" id="WP_117835511.1">
    <property type="nucleotide sequence ID" value="NZ_QRXJ01000013.1"/>
</dbReference>
<keyword evidence="8 9" id="KW-0413">Isomerase</keyword>
<keyword evidence="6 9" id="KW-0822">Tryptophan biosynthesis</keyword>
<dbReference type="Gene3D" id="3.20.20.70">
    <property type="entry name" value="Aldolase class I"/>
    <property type="match status" value="1"/>
</dbReference>
<dbReference type="CDD" id="cd00405">
    <property type="entry name" value="PRAI"/>
    <property type="match status" value="1"/>
</dbReference>
<name>A0A3R6BES8_9FIRM</name>
<dbReference type="InterPro" id="IPR044643">
    <property type="entry name" value="TrpF_fam"/>
</dbReference>
<dbReference type="InterPro" id="IPR013785">
    <property type="entry name" value="Aldolase_TIM"/>
</dbReference>
<evidence type="ECO:0000313" key="11">
    <source>
        <dbReference type="EMBL" id="RGT89065.1"/>
    </source>
</evidence>
<keyword evidence="5 9" id="KW-0028">Amino-acid biosynthesis</keyword>
<evidence type="ECO:0000256" key="3">
    <source>
        <dbReference type="ARBA" id="ARBA00012572"/>
    </source>
</evidence>
<evidence type="ECO:0000256" key="5">
    <source>
        <dbReference type="ARBA" id="ARBA00022605"/>
    </source>
</evidence>
<dbReference type="AlphaFoldDB" id="A0A3R6BES8"/>
<protein>
    <recommendedName>
        <fullName evidence="4 9">N-(5'-phosphoribosyl)anthranilate isomerase</fullName>
        <shortName evidence="9">PRAI</shortName>
        <ecNumber evidence="3 9">5.3.1.24</ecNumber>
    </recommendedName>
</protein>
<dbReference type="Proteomes" id="UP000283360">
    <property type="component" value="Unassembled WGS sequence"/>
</dbReference>
<dbReference type="GO" id="GO:0004640">
    <property type="term" value="F:phosphoribosylanthranilate isomerase activity"/>
    <property type="evidence" value="ECO:0007669"/>
    <property type="project" value="UniProtKB-UniRule"/>
</dbReference>
<evidence type="ECO:0000259" key="10">
    <source>
        <dbReference type="Pfam" id="PF00697"/>
    </source>
</evidence>
<organism evidence="11 12">
    <name type="scientific">Coprococcus comes</name>
    <dbReference type="NCBI Taxonomy" id="410072"/>
    <lineage>
        <taxon>Bacteria</taxon>
        <taxon>Bacillati</taxon>
        <taxon>Bacillota</taxon>
        <taxon>Clostridia</taxon>
        <taxon>Lachnospirales</taxon>
        <taxon>Lachnospiraceae</taxon>
        <taxon>Coprococcus</taxon>
    </lineage>
</organism>
<reference evidence="11 12" key="1">
    <citation type="submission" date="2018-08" db="EMBL/GenBank/DDBJ databases">
        <title>A genome reference for cultivated species of the human gut microbiota.</title>
        <authorList>
            <person name="Zou Y."/>
            <person name="Xue W."/>
            <person name="Luo G."/>
        </authorList>
    </citation>
    <scope>NUCLEOTIDE SEQUENCE [LARGE SCALE GENOMIC DNA]</scope>
    <source>
        <strain evidence="11 12">AF18-12LB</strain>
    </source>
</reference>
<evidence type="ECO:0000256" key="4">
    <source>
        <dbReference type="ARBA" id="ARBA00022272"/>
    </source>
</evidence>
<dbReference type="GO" id="GO:0000162">
    <property type="term" value="P:L-tryptophan biosynthetic process"/>
    <property type="evidence" value="ECO:0007669"/>
    <property type="project" value="UniProtKB-UniRule"/>
</dbReference>
<comment type="pathway">
    <text evidence="2 9">Amino-acid biosynthesis; L-tryptophan biosynthesis; L-tryptophan from chorismate: step 3/5.</text>
</comment>
<evidence type="ECO:0000256" key="6">
    <source>
        <dbReference type="ARBA" id="ARBA00022822"/>
    </source>
</evidence>
<dbReference type="Pfam" id="PF00697">
    <property type="entry name" value="PRAI"/>
    <property type="match status" value="1"/>
</dbReference>
<evidence type="ECO:0000256" key="7">
    <source>
        <dbReference type="ARBA" id="ARBA00023141"/>
    </source>
</evidence>
<dbReference type="PANTHER" id="PTHR42894">
    <property type="entry name" value="N-(5'-PHOSPHORIBOSYL)ANTHRANILATE ISOMERASE"/>
    <property type="match status" value="1"/>
</dbReference>
<feature type="domain" description="N-(5'phosphoribosyl) anthranilate isomerase (PRAI)" evidence="10">
    <location>
        <begin position="6"/>
        <end position="201"/>
    </location>
</feature>
<sequence length="207" mass="23311">MGKTKIKICGLKRPEDIQMVNRLKPDFAGFVFAGSKRKVDKEQARKLCEALDPEIPAVGVFVNETIQNVTELCREKIIQIVQLHGDEDAYYIEEIRKNLPDIPLIKAVRVQSKEQILEAEKLDVDYLLLDNYVKGKYGGSGTGFDKALIPKLTKPYFLAGGLDAENVNENISRCNPFAVDVSSAVETDGVKDETKIEKFIERVRNHE</sequence>
<comment type="catalytic activity">
    <reaction evidence="1 9">
        <text>N-(5-phospho-beta-D-ribosyl)anthranilate = 1-(2-carboxyphenylamino)-1-deoxy-D-ribulose 5-phosphate</text>
        <dbReference type="Rhea" id="RHEA:21540"/>
        <dbReference type="ChEBI" id="CHEBI:18277"/>
        <dbReference type="ChEBI" id="CHEBI:58613"/>
        <dbReference type="EC" id="5.3.1.24"/>
    </reaction>
</comment>
<dbReference type="UniPathway" id="UPA00035">
    <property type="reaction ID" value="UER00042"/>
</dbReference>
<keyword evidence="12" id="KW-1185">Reference proteome</keyword>
<evidence type="ECO:0000256" key="2">
    <source>
        <dbReference type="ARBA" id="ARBA00004664"/>
    </source>
</evidence>
<comment type="caution">
    <text evidence="11">The sequence shown here is derived from an EMBL/GenBank/DDBJ whole genome shotgun (WGS) entry which is preliminary data.</text>
</comment>
<dbReference type="EC" id="5.3.1.24" evidence="3 9"/>
<keyword evidence="7 9" id="KW-0057">Aromatic amino acid biosynthesis</keyword>
<evidence type="ECO:0000256" key="1">
    <source>
        <dbReference type="ARBA" id="ARBA00001164"/>
    </source>
</evidence>
<evidence type="ECO:0000256" key="9">
    <source>
        <dbReference type="HAMAP-Rule" id="MF_00135"/>
    </source>
</evidence>
<dbReference type="InterPro" id="IPR011060">
    <property type="entry name" value="RibuloseP-bd_barrel"/>
</dbReference>
<dbReference type="PANTHER" id="PTHR42894:SF1">
    <property type="entry name" value="N-(5'-PHOSPHORIBOSYL)ANTHRANILATE ISOMERASE"/>
    <property type="match status" value="1"/>
</dbReference>
<dbReference type="InterPro" id="IPR001240">
    <property type="entry name" value="PRAI_dom"/>
</dbReference>
<dbReference type="EMBL" id="QRXJ01000013">
    <property type="protein sequence ID" value="RGT89065.1"/>
    <property type="molecule type" value="Genomic_DNA"/>
</dbReference>
<dbReference type="HAMAP" id="MF_00135">
    <property type="entry name" value="PRAI"/>
    <property type="match status" value="1"/>
</dbReference>
<gene>
    <name evidence="9" type="primary">trpF</name>
    <name evidence="11" type="ORF">DWX03_10415</name>
</gene>
<evidence type="ECO:0000313" key="12">
    <source>
        <dbReference type="Proteomes" id="UP000283360"/>
    </source>
</evidence>